<feature type="compositionally biased region" description="Basic and acidic residues" evidence="1">
    <location>
        <begin position="45"/>
        <end position="57"/>
    </location>
</feature>
<feature type="region of interest" description="Disordered" evidence="1">
    <location>
        <begin position="43"/>
        <end position="65"/>
    </location>
</feature>
<protein>
    <submittedName>
        <fullName evidence="2">Uncharacterized protein</fullName>
    </submittedName>
</protein>
<comment type="caution">
    <text evidence="2">The sequence shown here is derived from an EMBL/GenBank/DDBJ whole genome shotgun (WGS) entry which is preliminary data.</text>
</comment>
<reference evidence="2 3" key="1">
    <citation type="submission" date="2013-08" db="EMBL/GenBank/DDBJ databases">
        <title>Intrasporangium oryzae NRRL B-24470.</title>
        <authorList>
            <person name="Liu H."/>
            <person name="Wang G."/>
        </authorList>
    </citation>
    <scope>NUCLEOTIDE SEQUENCE [LARGE SCALE GENOMIC DNA]</scope>
    <source>
        <strain evidence="2 3">NRRL B-24470</strain>
    </source>
</reference>
<proteinExistence type="predicted"/>
<gene>
    <name evidence="2" type="ORF">N865_13895</name>
</gene>
<feature type="region of interest" description="Disordered" evidence="1">
    <location>
        <begin position="1"/>
        <end position="22"/>
    </location>
</feature>
<dbReference type="RefSeq" id="WP_034807653.1">
    <property type="nucleotide sequence ID" value="NZ_AWSA01000035.1"/>
</dbReference>
<feature type="compositionally biased region" description="Low complexity" evidence="1">
    <location>
        <begin position="1"/>
        <end position="18"/>
    </location>
</feature>
<evidence type="ECO:0000256" key="1">
    <source>
        <dbReference type="SAM" id="MobiDB-lite"/>
    </source>
</evidence>
<evidence type="ECO:0000313" key="2">
    <source>
        <dbReference type="EMBL" id="EWT00760.1"/>
    </source>
</evidence>
<dbReference type="AlphaFoldDB" id="W9G410"/>
<dbReference type="Proteomes" id="UP000019489">
    <property type="component" value="Unassembled WGS sequence"/>
</dbReference>
<sequence length="65" mass="7083">MIIRSISQRRSMSSDQSSGRAVSVELVRCDDVARNRTLSAPRLRVGPEADGPLRGDEAEVDWVGA</sequence>
<evidence type="ECO:0000313" key="3">
    <source>
        <dbReference type="Proteomes" id="UP000019489"/>
    </source>
</evidence>
<name>W9G410_9MICO</name>
<organism evidence="2 3">
    <name type="scientific">Intrasporangium oryzae NRRL B-24470</name>
    <dbReference type="NCBI Taxonomy" id="1386089"/>
    <lineage>
        <taxon>Bacteria</taxon>
        <taxon>Bacillati</taxon>
        <taxon>Actinomycetota</taxon>
        <taxon>Actinomycetes</taxon>
        <taxon>Micrococcales</taxon>
        <taxon>Intrasporangiaceae</taxon>
        <taxon>Intrasporangium</taxon>
    </lineage>
</organism>
<accession>W9G410</accession>
<dbReference type="EMBL" id="AWSA01000035">
    <property type="protein sequence ID" value="EWT00760.1"/>
    <property type="molecule type" value="Genomic_DNA"/>
</dbReference>
<keyword evidence="3" id="KW-1185">Reference proteome</keyword>